<gene>
    <name evidence="15" type="ORF">H9812_00050</name>
</gene>
<dbReference type="GO" id="GO:0046872">
    <property type="term" value="F:metal ion binding"/>
    <property type="evidence" value="ECO:0007669"/>
    <property type="project" value="UniProtKB-KW"/>
</dbReference>
<dbReference type="EMBL" id="DXBS01000002">
    <property type="protein sequence ID" value="HIZ23860.1"/>
    <property type="molecule type" value="Genomic_DNA"/>
</dbReference>
<evidence type="ECO:0000256" key="12">
    <source>
        <dbReference type="ARBA" id="ARBA00048493"/>
    </source>
</evidence>
<comment type="caution">
    <text evidence="15">The sequence shown here is derived from an EMBL/GenBank/DDBJ whole genome shotgun (WGS) entry which is preliminary data.</text>
</comment>
<keyword evidence="9" id="KW-0012">Acyltransferase</keyword>
<evidence type="ECO:0000259" key="14">
    <source>
        <dbReference type="Pfam" id="PF25087"/>
    </source>
</evidence>
<evidence type="ECO:0000256" key="13">
    <source>
        <dbReference type="ARBA" id="ARBA00049628"/>
    </source>
</evidence>
<protein>
    <recommendedName>
        <fullName evidence="14">Mannose-1-phosphate guanyltransferase C-terminal domain-containing protein</fullName>
    </recommendedName>
</protein>
<dbReference type="PANTHER" id="PTHR43584:SF3">
    <property type="entry name" value="BIFUNCTIONAL PROTEIN GLMU"/>
    <property type="match status" value="1"/>
</dbReference>
<evidence type="ECO:0000256" key="4">
    <source>
        <dbReference type="ARBA" id="ARBA00022695"/>
    </source>
</evidence>
<keyword evidence="8" id="KW-0573">Peptidoglycan synthesis</keyword>
<dbReference type="GO" id="GO:0009252">
    <property type="term" value="P:peptidoglycan biosynthetic process"/>
    <property type="evidence" value="ECO:0007669"/>
    <property type="project" value="UniProtKB-KW"/>
</dbReference>
<feature type="domain" description="Mannose-1-phosphate guanyltransferase C-terminal" evidence="14">
    <location>
        <begin position="155"/>
        <end position="224"/>
    </location>
</feature>
<name>A0A9D2DVI2_9FIRM</name>
<reference evidence="15" key="2">
    <citation type="submission" date="2021-04" db="EMBL/GenBank/DDBJ databases">
        <authorList>
            <person name="Gilroy R."/>
        </authorList>
    </citation>
    <scope>NUCLEOTIDE SEQUENCE</scope>
    <source>
        <strain evidence="15">CHK33-5263</strain>
    </source>
</reference>
<evidence type="ECO:0000256" key="10">
    <source>
        <dbReference type="ARBA" id="ARBA00023316"/>
    </source>
</evidence>
<comment type="catalytic activity">
    <reaction evidence="11">
        <text>alpha-D-glucosamine 1-phosphate + acetyl-CoA = N-acetyl-alpha-D-glucosamine 1-phosphate + CoA + H(+)</text>
        <dbReference type="Rhea" id="RHEA:13725"/>
        <dbReference type="ChEBI" id="CHEBI:15378"/>
        <dbReference type="ChEBI" id="CHEBI:57287"/>
        <dbReference type="ChEBI" id="CHEBI:57288"/>
        <dbReference type="ChEBI" id="CHEBI:57776"/>
        <dbReference type="ChEBI" id="CHEBI:58516"/>
        <dbReference type="EC" id="2.3.1.157"/>
    </reaction>
</comment>
<dbReference type="SUPFAM" id="SSF51161">
    <property type="entry name" value="Trimeric LpxA-like enzymes"/>
    <property type="match status" value="1"/>
</dbReference>
<comment type="cofactor">
    <cofactor evidence="1">
        <name>Mg(2+)</name>
        <dbReference type="ChEBI" id="CHEBI:18420"/>
    </cofactor>
</comment>
<dbReference type="GO" id="GO:0019134">
    <property type="term" value="F:glucosamine-1-phosphate N-acetyltransferase activity"/>
    <property type="evidence" value="ECO:0007669"/>
    <property type="project" value="UniProtKB-EC"/>
</dbReference>
<feature type="non-terminal residue" evidence="15">
    <location>
        <position position="249"/>
    </location>
</feature>
<dbReference type="GO" id="GO:0008360">
    <property type="term" value="P:regulation of cell shape"/>
    <property type="evidence" value="ECO:0007669"/>
    <property type="project" value="UniProtKB-KW"/>
</dbReference>
<evidence type="ECO:0000256" key="7">
    <source>
        <dbReference type="ARBA" id="ARBA00022960"/>
    </source>
</evidence>
<proteinExistence type="predicted"/>
<evidence type="ECO:0000313" key="15">
    <source>
        <dbReference type="EMBL" id="HIZ23860.1"/>
    </source>
</evidence>
<comment type="function">
    <text evidence="13">Catalyzes the last two sequential reactions in the de novo biosynthetic pathway for UDP-N-acetylglucosamine (UDP-GlcNAc). The C-terminal domain catalyzes the transfer of acetyl group from acetyl coenzyme A to glucosamine-1-phosphate (GlcN-1-P) to produce N-acetylglucosamine-1-phosphate (GlcNAc-1-P), which is converted into UDP-GlcNAc by the transfer of uridine 5-monophosphate (from uridine 5-triphosphate), a reaction catalyzed by the N-terminal domain.</text>
</comment>
<dbReference type="Pfam" id="PF25087">
    <property type="entry name" value="GMPPB_C"/>
    <property type="match status" value="1"/>
</dbReference>
<evidence type="ECO:0000256" key="5">
    <source>
        <dbReference type="ARBA" id="ARBA00022723"/>
    </source>
</evidence>
<keyword evidence="3" id="KW-0808">Transferase</keyword>
<reference evidence="15" key="1">
    <citation type="journal article" date="2021" name="PeerJ">
        <title>Extensive microbial diversity within the chicken gut microbiome revealed by metagenomics and culture.</title>
        <authorList>
            <person name="Gilroy R."/>
            <person name="Ravi A."/>
            <person name="Getino M."/>
            <person name="Pursley I."/>
            <person name="Horton D.L."/>
            <person name="Alikhan N.F."/>
            <person name="Baker D."/>
            <person name="Gharbi K."/>
            <person name="Hall N."/>
            <person name="Watson M."/>
            <person name="Adriaenssens E.M."/>
            <person name="Foster-Nyarko E."/>
            <person name="Jarju S."/>
            <person name="Secka A."/>
            <person name="Antonio M."/>
            <person name="Oren A."/>
            <person name="Chaudhuri R.R."/>
            <person name="La Ragione R."/>
            <person name="Hildebrand F."/>
            <person name="Pallen M.J."/>
        </authorList>
    </citation>
    <scope>NUCLEOTIDE SEQUENCE</scope>
    <source>
        <strain evidence="15">CHK33-5263</strain>
    </source>
</reference>
<dbReference type="PANTHER" id="PTHR43584">
    <property type="entry name" value="NUCLEOTIDYL TRANSFERASE"/>
    <property type="match status" value="1"/>
</dbReference>
<evidence type="ECO:0000256" key="6">
    <source>
        <dbReference type="ARBA" id="ARBA00022842"/>
    </source>
</evidence>
<dbReference type="InterPro" id="IPR056729">
    <property type="entry name" value="GMPPB_C"/>
</dbReference>
<evidence type="ECO:0000256" key="2">
    <source>
        <dbReference type="ARBA" id="ARBA00022490"/>
    </source>
</evidence>
<dbReference type="InterPro" id="IPR011004">
    <property type="entry name" value="Trimer_LpxA-like_sf"/>
</dbReference>
<evidence type="ECO:0000256" key="11">
    <source>
        <dbReference type="ARBA" id="ARBA00048247"/>
    </source>
</evidence>
<keyword evidence="5" id="KW-0479">Metal-binding</keyword>
<evidence type="ECO:0000313" key="16">
    <source>
        <dbReference type="Proteomes" id="UP000824044"/>
    </source>
</evidence>
<sequence length="249" mass="26525">MKIYLVKRSFFTFRGQKSYDMDLAGKSCLVRMQENLGAEVVDVPPAGEKLVLYPAYPFLTAEEVTAFLSAHTASVRFRGGFLERGTPFHEEDCLSEGLFSLADYPAMQTRALKESGALHARQGALVEEGARVDATVRLGRGVIVRRGACITGGSVVGEDAVIAGDCIIEDSVIGAGTQVTSSRLMASIVGKRCTIGPYATLRPMSVVGDDVRIGSFVECKNARIGDGTKIAHLAYVGDAELGARVNVGC</sequence>
<evidence type="ECO:0000256" key="1">
    <source>
        <dbReference type="ARBA" id="ARBA00001946"/>
    </source>
</evidence>
<dbReference type="Proteomes" id="UP000824044">
    <property type="component" value="Unassembled WGS sequence"/>
</dbReference>
<keyword evidence="10" id="KW-0961">Cell wall biogenesis/degradation</keyword>
<evidence type="ECO:0000256" key="9">
    <source>
        <dbReference type="ARBA" id="ARBA00023315"/>
    </source>
</evidence>
<organism evidence="15 16">
    <name type="scientific">Candidatus Gallimonas intestinigallinarum</name>
    <dbReference type="NCBI Taxonomy" id="2838604"/>
    <lineage>
        <taxon>Bacteria</taxon>
        <taxon>Bacillati</taxon>
        <taxon>Bacillota</taxon>
        <taxon>Clostridia</taxon>
        <taxon>Candidatus Gallimonas</taxon>
    </lineage>
</organism>
<dbReference type="InterPro" id="IPR050065">
    <property type="entry name" value="GlmU-like"/>
</dbReference>
<keyword evidence="4" id="KW-0548">Nucleotidyltransferase</keyword>
<dbReference type="GO" id="GO:0071555">
    <property type="term" value="P:cell wall organization"/>
    <property type="evidence" value="ECO:0007669"/>
    <property type="project" value="UniProtKB-KW"/>
</dbReference>
<keyword evidence="7" id="KW-0133">Cell shape</keyword>
<comment type="catalytic activity">
    <reaction evidence="12">
        <text>N-acetyl-alpha-D-glucosamine 1-phosphate + UTP + H(+) = UDP-N-acetyl-alpha-D-glucosamine + diphosphate</text>
        <dbReference type="Rhea" id="RHEA:13509"/>
        <dbReference type="ChEBI" id="CHEBI:15378"/>
        <dbReference type="ChEBI" id="CHEBI:33019"/>
        <dbReference type="ChEBI" id="CHEBI:46398"/>
        <dbReference type="ChEBI" id="CHEBI:57705"/>
        <dbReference type="ChEBI" id="CHEBI:57776"/>
        <dbReference type="EC" id="2.7.7.23"/>
    </reaction>
</comment>
<dbReference type="GO" id="GO:0003977">
    <property type="term" value="F:UDP-N-acetylglucosamine diphosphorylase activity"/>
    <property type="evidence" value="ECO:0007669"/>
    <property type="project" value="UniProtKB-EC"/>
</dbReference>
<accession>A0A9D2DVI2</accession>
<keyword evidence="6" id="KW-0460">Magnesium</keyword>
<dbReference type="AlphaFoldDB" id="A0A9D2DVI2"/>
<evidence type="ECO:0000256" key="8">
    <source>
        <dbReference type="ARBA" id="ARBA00022984"/>
    </source>
</evidence>
<evidence type="ECO:0000256" key="3">
    <source>
        <dbReference type="ARBA" id="ARBA00022679"/>
    </source>
</evidence>
<dbReference type="Gene3D" id="2.160.10.10">
    <property type="entry name" value="Hexapeptide repeat proteins"/>
    <property type="match status" value="1"/>
</dbReference>
<keyword evidence="2" id="KW-0963">Cytoplasm</keyword>